<dbReference type="PANTHER" id="PTHR33281:SF19">
    <property type="entry name" value="VOLTAGE-DEPENDENT ANION CHANNEL-FORMING PROTEIN YNEE"/>
    <property type="match status" value="1"/>
</dbReference>
<keyword evidence="2" id="KW-0813">Transport</keyword>
<reference evidence="8" key="1">
    <citation type="submission" date="2020-06" db="EMBL/GenBank/DDBJ databases">
        <authorList>
            <consortium name="Plant Systems Biology data submission"/>
        </authorList>
    </citation>
    <scope>NUCLEOTIDE SEQUENCE</scope>
    <source>
        <strain evidence="8">D6</strain>
    </source>
</reference>
<dbReference type="GO" id="GO:0005254">
    <property type="term" value="F:chloride channel activity"/>
    <property type="evidence" value="ECO:0007669"/>
    <property type="project" value="InterPro"/>
</dbReference>
<keyword evidence="3" id="KW-1003">Cell membrane</keyword>
<keyword evidence="7" id="KW-0472">Membrane</keyword>
<dbReference type="Pfam" id="PF25539">
    <property type="entry name" value="Bestrophin_2"/>
    <property type="match status" value="1"/>
</dbReference>
<dbReference type="GO" id="GO:0005886">
    <property type="term" value="C:plasma membrane"/>
    <property type="evidence" value="ECO:0007669"/>
    <property type="project" value="UniProtKB-SubCell"/>
</dbReference>
<comment type="subcellular location">
    <subcellularLocation>
        <location evidence="1">Cell membrane</location>
        <topology evidence="1">Multi-pass membrane protein</topology>
    </subcellularLocation>
</comment>
<gene>
    <name evidence="8" type="ORF">SEMRO_1713_G292960.1</name>
</gene>
<evidence type="ECO:0000256" key="1">
    <source>
        <dbReference type="ARBA" id="ARBA00004651"/>
    </source>
</evidence>
<dbReference type="InterPro" id="IPR044669">
    <property type="entry name" value="YneE/VCCN1/2-like"/>
</dbReference>
<keyword evidence="4" id="KW-0812">Transmembrane</keyword>
<comment type="caution">
    <text evidence="8">The sequence shown here is derived from an EMBL/GenBank/DDBJ whole genome shotgun (WGS) entry which is preliminary data.</text>
</comment>
<evidence type="ECO:0000313" key="8">
    <source>
        <dbReference type="EMBL" id="CAB9525694.1"/>
    </source>
</evidence>
<accession>A0A9N8EUD7</accession>
<dbReference type="PANTHER" id="PTHR33281">
    <property type="entry name" value="UPF0187 PROTEIN YNEE"/>
    <property type="match status" value="1"/>
</dbReference>
<keyword evidence="6" id="KW-0406">Ion transport</keyword>
<evidence type="ECO:0000256" key="3">
    <source>
        <dbReference type="ARBA" id="ARBA00022475"/>
    </source>
</evidence>
<evidence type="ECO:0000256" key="4">
    <source>
        <dbReference type="ARBA" id="ARBA00022692"/>
    </source>
</evidence>
<protein>
    <submittedName>
        <fullName evidence="8">UPF0187 protein</fullName>
    </submittedName>
</protein>
<evidence type="ECO:0000256" key="7">
    <source>
        <dbReference type="ARBA" id="ARBA00023136"/>
    </source>
</evidence>
<dbReference type="EMBL" id="CAICTM010001711">
    <property type="protein sequence ID" value="CAB9525694.1"/>
    <property type="molecule type" value="Genomic_DNA"/>
</dbReference>
<evidence type="ECO:0000256" key="2">
    <source>
        <dbReference type="ARBA" id="ARBA00022448"/>
    </source>
</evidence>
<dbReference type="AlphaFoldDB" id="A0A9N8EUD7"/>
<dbReference type="OrthoDB" id="1368at2759"/>
<organism evidence="8 9">
    <name type="scientific">Seminavis robusta</name>
    <dbReference type="NCBI Taxonomy" id="568900"/>
    <lineage>
        <taxon>Eukaryota</taxon>
        <taxon>Sar</taxon>
        <taxon>Stramenopiles</taxon>
        <taxon>Ochrophyta</taxon>
        <taxon>Bacillariophyta</taxon>
        <taxon>Bacillariophyceae</taxon>
        <taxon>Bacillariophycidae</taxon>
        <taxon>Naviculales</taxon>
        <taxon>Naviculaceae</taxon>
        <taxon>Seminavis</taxon>
    </lineage>
</organism>
<keyword evidence="9" id="KW-1185">Reference proteome</keyword>
<sequence>MESGHENLSSSGSSCSGTCQAPQSSECEKAAATDCALPDALAYTCLAGTHPLAHNVKKVTLPRTKKANVPPATVVALMIQEALREAELESSTVSTSLLESMHLAHLSHDANVLTRIYSACEKIVKTPIPWSYSRHTSRFLTIWTTTLPFAMVQTMGWLTIPATAVLCWALYGMEEIGHLIEQPFVGTRSTDRDLKTKPYDIGLPVFTLANQIRYEVEQVSRISEPLDPGFAH</sequence>
<proteinExistence type="predicted"/>
<evidence type="ECO:0000256" key="5">
    <source>
        <dbReference type="ARBA" id="ARBA00022989"/>
    </source>
</evidence>
<name>A0A9N8EUD7_9STRA</name>
<keyword evidence="5" id="KW-1133">Transmembrane helix</keyword>
<evidence type="ECO:0000313" key="9">
    <source>
        <dbReference type="Proteomes" id="UP001153069"/>
    </source>
</evidence>
<evidence type="ECO:0000256" key="6">
    <source>
        <dbReference type="ARBA" id="ARBA00023065"/>
    </source>
</evidence>
<dbReference type="Proteomes" id="UP001153069">
    <property type="component" value="Unassembled WGS sequence"/>
</dbReference>